<protein>
    <submittedName>
        <fullName evidence="2">Lipoprotein</fullName>
    </submittedName>
</protein>
<sequence length="127" mass="14682">MALSIVVLFSPKRFFSRRFVRHIDGREACGESALFRGGTVVLWKRRPLFTPPVLTPTWRYLAHTRRFPKRKKPAMARVALEFLVSSPFCCALSAALAIVAEEFKLPYRQQTTWGDHLAFRQSARHSY</sequence>
<keyword evidence="1" id="KW-0812">Transmembrane</keyword>
<dbReference type="AlphaFoldDB" id="A0A5K3EXD9"/>
<dbReference type="WBParaSite" id="MCU_003344-RA">
    <property type="protein sequence ID" value="MCU_003344-RA"/>
    <property type="gene ID" value="MCU_003344"/>
</dbReference>
<keyword evidence="1" id="KW-0472">Membrane</keyword>
<evidence type="ECO:0000313" key="2">
    <source>
        <dbReference type="WBParaSite" id="MCU_003344-RA"/>
    </source>
</evidence>
<keyword evidence="1" id="KW-1133">Transmembrane helix</keyword>
<name>A0A5K3EXD9_MESCO</name>
<reference evidence="2" key="1">
    <citation type="submission" date="2019-11" db="UniProtKB">
        <authorList>
            <consortium name="WormBaseParasite"/>
        </authorList>
    </citation>
    <scope>IDENTIFICATION</scope>
</reference>
<proteinExistence type="predicted"/>
<organism evidence="2">
    <name type="scientific">Mesocestoides corti</name>
    <name type="common">Flatworm</name>
    <dbReference type="NCBI Taxonomy" id="53468"/>
    <lineage>
        <taxon>Eukaryota</taxon>
        <taxon>Metazoa</taxon>
        <taxon>Spiralia</taxon>
        <taxon>Lophotrochozoa</taxon>
        <taxon>Platyhelminthes</taxon>
        <taxon>Cestoda</taxon>
        <taxon>Eucestoda</taxon>
        <taxon>Cyclophyllidea</taxon>
        <taxon>Mesocestoididae</taxon>
        <taxon>Mesocestoides</taxon>
    </lineage>
</organism>
<accession>A0A5K3EXD9</accession>
<evidence type="ECO:0000256" key="1">
    <source>
        <dbReference type="SAM" id="Phobius"/>
    </source>
</evidence>
<feature type="transmembrane region" description="Helical" evidence="1">
    <location>
        <begin position="78"/>
        <end position="100"/>
    </location>
</feature>